<dbReference type="PANTHER" id="PTHR43461">
    <property type="entry name" value="TRANSMEMBRANE PROTEIN 256"/>
    <property type="match status" value="1"/>
</dbReference>
<comment type="caution">
    <text evidence="7">The sequence shown here is derived from an EMBL/GenBank/DDBJ whole genome shotgun (WGS) entry which is preliminary data.</text>
</comment>
<evidence type="ECO:0000256" key="6">
    <source>
        <dbReference type="SAM" id="Phobius"/>
    </source>
</evidence>
<keyword evidence="4 6" id="KW-1133">Transmembrane helix</keyword>
<comment type="similarity">
    <text evidence="2">Belongs to the TMEM256 family.</text>
</comment>
<name>A0A8T2IL37_9PIPI</name>
<reference evidence="7" key="1">
    <citation type="thesis" date="2020" institute="ProQuest LLC" country="789 East Eisenhower Parkway, Ann Arbor, MI, USA">
        <title>Comparative Genomics and Chromosome Evolution.</title>
        <authorList>
            <person name="Mudd A.B."/>
        </authorList>
    </citation>
    <scope>NUCLEOTIDE SEQUENCE</scope>
    <source>
        <strain evidence="7">Female2</strain>
        <tissue evidence="7">Blood</tissue>
    </source>
</reference>
<dbReference type="OrthoDB" id="269173at2759"/>
<evidence type="ECO:0000256" key="2">
    <source>
        <dbReference type="ARBA" id="ARBA00006208"/>
    </source>
</evidence>
<feature type="transmembrane region" description="Helical" evidence="6">
    <location>
        <begin position="93"/>
        <end position="112"/>
    </location>
</feature>
<keyword evidence="8" id="KW-1185">Reference proteome</keyword>
<dbReference type="EMBL" id="JAACNH010000277">
    <property type="protein sequence ID" value="KAG8431261.1"/>
    <property type="molecule type" value="Genomic_DNA"/>
</dbReference>
<dbReference type="InterPro" id="IPR006696">
    <property type="entry name" value="DUF423"/>
</dbReference>
<dbReference type="GO" id="GO:0016020">
    <property type="term" value="C:membrane"/>
    <property type="evidence" value="ECO:0007669"/>
    <property type="project" value="UniProtKB-SubCell"/>
</dbReference>
<dbReference type="AlphaFoldDB" id="A0A8T2IL37"/>
<evidence type="ECO:0000313" key="8">
    <source>
        <dbReference type="Proteomes" id="UP000812440"/>
    </source>
</evidence>
<protein>
    <recommendedName>
        <fullName evidence="9">Transmembrane protein 256</fullName>
    </recommendedName>
</protein>
<dbReference type="Pfam" id="PF04241">
    <property type="entry name" value="DUF423"/>
    <property type="match status" value="1"/>
</dbReference>
<comment type="subcellular location">
    <subcellularLocation>
        <location evidence="1">Membrane</location>
        <topology evidence="1">Multi-pass membrane protein</topology>
    </subcellularLocation>
</comment>
<feature type="transmembrane region" description="Helical" evidence="6">
    <location>
        <begin position="66"/>
        <end position="87"/>
    </location>
</feature>
<gene>
    <name evidence="7" type="ORF">GDO86_019163</name>
</gene>
<evidence type="ECO:0000256" key="3">
    <source>
        <dbReference type="ARBA" id="ARBA00022692"/>
    </source>
</evidence>
<evidence type="ECO:0000313" key="7">
    <source>
        <dbReference type="EMBL" id="KAG8431261.1"/>
    </source>
</evidence>
<evidence type="ECO:0008006" key="9">
    <source>
        <dbReference type="Google" id="ProtNLM"/>
    </source>
</evidence>
<sequence>MAVSKLWGRLGGLSGALAVTAGAYGAHGFRRSDRDEYLKELFATGNHYHFLHSLALLAVPHCRRPMLAGSLLTSGMVLFCGTFYYHAMTGDPTLTKAAPVGGTLLILGWVAMAL</sequence>
<keyword evidence="3 6" id="KW-0812">Transmembrane</keyword>
<evidence type="ECO:0000256" key="1">
    <source>
        <dbReference type="ARBA" id="ARBA00004141"/>
    </source>
</evidence>
<evidence type="ECO:0000256" key="5">
    <source>
        <dbReference type="ARBA" id="ARBA00023136"/>
    </source>
</evidence>
<accession>A0A8T2IL37</accession>
<proteinExistence type="inferred from homology"/>
<evidence type="ECO:0000256" key="4">
    <source>
        <dbReference type="ARBA" id="ARBA00022989"/>
    </source>
</evidence>
<keyword evidence="5 6" id="KW-0472">Membrane</keyword>
<dbReference type="Proteomes" id="UP000812440">
    <property type="component" value="Unassembled WGS sequence"/>
</dbReference>
<dbReference type="PANTHER" id="PTHR43461:SF1">
    <property type="entry name" value="TRANSMEMBRANE PROTEIN 256"/>
    <property type="match status" value="1"/>
</dbReference>
<organism evidence="7 8">
    <name type="scientific">Hymenochirus boettgeri</name>
    <name type="common">Congo dwarf clawed frog</name>
    <dbReference type="NCBI Taxonomy" id="247094"/>
    <lineage>
        <taxon>Eukaryota</taxon>
        <taxon>Metazoa</taxon>
        <taxon>Chordata</taxon>
        <taxon>Craniata</taxon>
        <taxon>Vertebrata</taxon>
        <taxon>Euteleostomi</taxon>
        <taxon>Amphibia</taxon>
        <taxon>Batrachia</taxon>
        <taxon>Anura</taxon>
        <taxon>Pipoidea</taxon>
        <taxon>Pipidae</taxon>
        <taxon>Pipinae</taxon>
        <taxon>Hymenochirus</taxon>
    </lineage>
</organism>